<evidence type="ECO:0000313" key="2">
    <source>
        <dbReference type="EMBL" id="GIY38065.1"/>
    </source>
</evidence>
<protein>
    <submittedName>
        <fullName evidence="2">Uncharacterized protein</fullName>
    </submittedName>
</protein>
<organism evidence="2 3">
    <name type="scientific">Caerostris darwini</name>
    <dbReference type="NCBI Taxonomy" id="1538125"/>
    <lineage>
        <taxon>Eukaryota</taxon>
        <taxon>Metazoa</taxon>
        <taxon>Ecdysozoa</taxon>
        <taxon>Arthropoda</taxon>
        <taxon>Chelicerata</taxon>
        <taxon>Arachnida</taxon>
        <taxon>Araneae</taxon>
        <taxon>Araneomorphae</taxon>
        <taxon>Entelegynae</taxon>
        <taxon>Araneoidea</taxon>
        <taxon>Araneidae</taxon>
        <taxon>Caerostris</taxon>
    </lineage>
</organism>
<proteinExistence type="predicted"/>
<evidence type="ECO:0000313" key="3">
    <source>
        <dbReference type="Proteomes" id="UP001054837"/>
    </source>
</evidence>
<feature type="region of interest" description="Disordered" evidence="1">
    <location>
        <begin position="17"/>
        <end position="45"/>
    </location>
</feature>
<feature type="region of interest" description="Disordered" evidence="1">
    <location>
        <begin position="89"/>
        <end position="127"/>
    </location>
</feature>
<name>A0AAV4SWD9_9ARAC</name>
<feature type="compositionally biased region" description="Polar residues" evidence="1">
    <location>
        <begin position="30"/>
        <end position="44"/>
    </location>
</feature>
<comment type="caution">
    <text evidence="2">The sequence shown here is derived from an EMBL/GenBank/DDBJ whole genome shotgun (WGS) entry which is preliminary data.</text>
</comment>
<dbReference type="AlphaFoldDB" id="A0AAV4SWD9"/>
<gene>
    <name evidence="2" type="ORF">CDAR_399251</name>
</gene>
<keyword evidence="3" id="KW-1185">Reference proteome</keyword>
<dbReference type="EMBL" id="BPLQ01008536">
    <property type="protein sequence ID" value="GIY38065.1"/>
    <property type="molecule type" value="Genomic_DNA"/>
</dbReference>
<accession>A0AAV4SWD9</accession>
<evidence type="ECO:0000256" key="1">
    <source>
        <dbReference type="SAM" id="MobiDB-lite"/>
    </source>
</evidence>
<dbReference type="Proteomes" id="UP001054837">
    <property type="component" value="Unassembled WGS sequence"/>
</dbReference>
<reference evidence="2 3" key="1">
    <citation type="submission" date="2021-06" db="EMBL/GenBank/DDBJ databases">
        <title>Caerostris darwini draft genome.</title>
        <authorList>
            <person name="Kono N."/>
            <person name="Arakawa K."/>
        </authorList>
    </citation>
    <scope>NUCLEOTIDE SEQUENCE [LARGE SCALE GENOMIC DNA]</scope>
</reference>
<sequence length="127" mass="14727">MTSGSVQEKTAIRISLPLSKIRPSAKHQQKLPSPTLESQMSQAGAQMAPSFNIRFEEGLCRKRDRYERFDRYDRDLCSLYYVVPWKKRRPKKSGKVGDETVRRASGRQPCWEKGADPRARRDAKKRT</sequence>